<comment type="subcellular location">
    <subcellularLocation>
        <location evidence="1 5">Cytoplasm</location>
    </subcellularLocation>
</comment>
<dbReference type="InterPro" id="IPR036188">
    <property type="entry name" value="FAD/NAD-bd_sf"/>
</dbReference>
<dbReference type="GO" id="GO:0005968">
    <property type="term" value="C:Rab-protein geranylgeranyltransferase complex"/>
    <property type="evidence" value="ECO:0007669"/>
    <property type="project" value="UniProtKB-UniRule"/>
</dbReference>
<dbReference type="PRINTS" id="PR00891">
    <property type="entry name" value="RABGDIREP"/>
</dbReference>
<dbReference type="Gene3D" id="1.10.405.10">
    <property type="entry name" value="Guanine Nucleotide Dissociation Inhibitor, domain 1"/>
    <property type="match status" value="1"/>
</dbReference>
<dbReference type="GO" id="GO:0005829">
    <property type="term" value="C:cytosol"/>
    <property type="evidence" value="ECO:0007669"/>
    <property type="project" value="TreeGrafter"/>
</dbReference>
<dbReference type="Gene3D" id="3.30.519.10">
    <property type="entry name" value="Guanine Nucleotide Dissociation Inhibitor, domain 2"/>
    <property type="match status" value="1"/>
</dbReference>
<proteinExistence type="inferred from homology"/>
<dbReference type="GO" id="GO:0005096">
    <property type="term" value="F:GTPase activator activity"/>
    <property type="evidence" value="ECO:0007669"/>
    <property type="project" value="UniProtKB-UniRule"/>
</dbReference>
<dbReference type="AlphaFoldDB" id="A0A0R3RTY7"/>
<dbReference type="InterPro" id="IPR001738">
    <property type="entry name" value="Rab_escort"/>
</dbReference>
<protein>
    <recommendedName>
        <fullName evidence="5">Rab proteins geranylgeranyltransferase component A</fullName>
    </recommendedName>
</protein>
<keyword evidence="4 5" id="KW-0963">Cytoplasm</keyword>
<evidence type="ECO:0000256" key="1">
    <source>
        <dbReference type="ARBA" id="ARBA00004496"/>
    </source>
</evidence>
<dbReference type="STRING" id="1147741.A0A0R3RTY7"/>
<dbReference type="GO" id="GO:0007264">
    <property type="term" value="P:small GTPase-mediated signal transduction"/>
    <property type="evidence" value="ECO:0007669"/>
    <property type="project" value="UniProtKB-UniRule"/>
</dbReference>
<dbReference type="GO" id="GO:0016192">
    <property type="term" value="P:vesicle-mediated transport"/>
    <property type="evidence" value="ECO:0007669"/>
    <property type="project" value="TreeGrafter"/>
</dbReference>
<dbReference type="GO" id="GO:0006886">
    <property type="term" value="P:intracellular protein transport"/>
    <property type="evidence" value="ECO:0007669"/>
    <property type="project" value="InterPro"/>
</dbReference>
<sequence>MKNGQETSGAPMSDKLPVEFDVVILGTGLPECMIAAACARSGLSVLHLDKNDYYGDLWASFNIQTIQNWINGSSRNNNVAEVSPESFLHDGEKFLPVSCRSFIESIHQHCFQDHVDSAQELDTEILSRLQKVDPQWRKFTLDLLPKVLLSRGNMVKLLCDSGVAKYCEFKCVDRFLSCVSNKGPNSLEVVPCSRGEIFRTDTISVQDKRRVMRFLQKCIEWRKNPGETDSWKEYAEKPFDAFVESFGIVGHAKSILTDTLAILHPSANTKEIKAVWQFMESVGCYGDSPFLWTLYGSGELPQCFARLCAVFGGIYCLNRSVEGFVVADGRIVAVMTQGQRIKCNHVIANGSYVPQQHINSSLQTRLNRVILISDRSILPDVEKEHISVLNLTRLKSDTFPYLLEAGYEGCVAPKGKYVTHITARSDGDASTIFSPIIDVFFNVTKNEEMKPRILWSLYFDLVLPSVTSDILPTNIRIVPYVDEHLNYTQMVCEVKKIFEELWPDRDFLPAALVEEENDEKSDFNTVNLEEREAEGGNSMLP</sequence>
<name>A0A0R3RTY7_9BILA</name>
<dbReference type="Gene3D" id="3.50.50.60">
    <property type="entry name" value="FAD/NAD(P)-binding domain"/>
    <property type="match status" value="1"/>
</dbReference>
<accession>A0A0R3RTY7</accession>
<evidence type="ECO:0000256" key="2">
    <source>
        <dbReference type="ARBA" id="ARBA00005593"/>
    </source>
</evidence>
<keyword evidence="3 5" id="KW-0343">GTPase activation</keyword>
<dbReference type="GO" id="GO:0005092">
    <property type="term" value="F:GDP-dissociation inhibitor activity"/>
    <property type="evidence" value="ECO:0007669"/>
    <property type="project" value="InterPro"/>
</dbReference>
<evidence type="ECO:0000256" key="5">
    <source>
        <dbReference type="PIRNR" id="PIRNR016550"/>
    </source>
</evidence>
<comment type="function">
    <text evidence="5">Substrate-binding subunit (component A) of the Rab geranylgeranyltransferase (GGTase) complex. Binds unprenylated Rab proteins and presents the substrate peptide to the catalytic component B. The component A is thought to be regenerated by transferring its prenylated Rab back to the donor membrane.</text>
</comment>
<dbReference type="PANTHER" id="PTHR11787">
    <property type="entry name" value="RAB GDP-DISSOCIATION INHIBITOR"/>
    <property type="match status" value="1"/>
</dbReference>
<feature type="region of interest" description="Disordered" evidence="6">
    <location>
        <begin position="518"/>
        <end position="541"/>
    </location>
</feature>
<comment type="similarity">
    <text evidence="2 5">Belongs to the Rab GDI family.</text>
</comment>
<dbReference type="Pfam" id="PF00996">
    <property type="entry name" value="GDI"/>
    <property type="match status" value="2"/>
</dbReference>
<dbReference type="Proteomes" id="UP000050640">
    <property type="component" value="Unplaced"/>
</dbReference>
<evidence type="ECO:0000256" key="6">
    <source>
        <dbReference type="SAM" id="MobiDB-lite"/>
    </source>
</evidence>
<dbReference type="GO" id="GO:0005634">
    <property type="term" value="C:nucleus"/>
    <property type="evidence" value="ECO:0007669"/>
    <property type="project" value="TreeGrafter"/>
</dbReference>
<evidence type="ECO:0000256" key="4">
    <source>
        <dbReference type="ARBA" id="ARBA00022490"/>
    </source>
</evidence>
<dbReference type="SUPFAM" id="SSF51905">
    <property type="entry name" value="FAD/NAD(P)-binding domain"/>
    <property type="match status" value="1"/>
</dbReference>
<dbReference type="SUPFAM" id="SSF54373">
    <property type="entry name" value="FAD-linked reductases, C-terminal domain"/>
    <property type="match status" value="1"/>
</dbReference>
<dbReference type="InterPro" id="IPR018203">
    <property type="entry name" value="GDP_dissociation_inhibitor"/>
</dbReference>
<reference evidence="8" key="1">
    <citation type="submission" date="2017-02" db="UniProtKB">
        <authorList>
            <consortium name="WormBaseParasite"/>
        </authorList>
    </citation>
    <scope>IDENTIFICATION</scope>
</reference>
<organism evidence="7 8">
    <name type="scientific">Elaeophora elaphi</name>
    <dbReference type="NCBI Taxonomy" id="1147741"/>
    <lineage>
        <taxon>Eukaryota</taxon>
        <taxon>Metazoa</taxon>
        <taxon>Ecdysozoa</taxon>
        <taxon>Nematoda</taxon>
        <taxon>Chromadorea</taxon>
        <taxon>Rhabditida</taxon>
        <taxon>Spirurina</taxon>
        <taxon>Spiruromorpha</taxon>
        <taxon>Filarioidea</taxon>
        <taxon>Onchocercidae</taxon>
        <taxon>Elaeophora</taxon>
    </lineage>
</organism>
<evidence type="ECO:0000256" key="3">
    <source>
        <dbReference type="ARBA" id="ARBA00022468"/>
    </source>
</evidence>
<keyword evidence="7" id="KW-1185">Reference proteome</keyword>
<dbReference type="PIRSF" id="PIRSF016550">
    <property type="entry name" value="Rab_ger_ger_transf_A_euk"/>
    <property type="match status" value="1"/>
</dbReference>
<dbReference type="PANTHER" id="PTHR11787:SF4">
    <property type="entry name" value="CHM, RAB ESCORT PROTEIN 1"/>
    <property type="match status" value="1"/>
</dbReference>
<dbReference type="WBParaSite" id="EEL_0000546701-mRNA-1">
    <property type="protein sequence ID" value="EEL_0000546701-mRNA-1"/>
    <property type="gene ID" value="EEL_0000546701"/>
</dbReference>
<evidence type="ECO:0000313" key="7">
    <source>
        <dbReference type="Proteomes" id="UP000050640"/>
    </source>
</evidence>
<evidence type="ECO:0000313" key="8">
    <source>
        <dbReference type="WBParaSite" id="EEL_0000546701-mRNA-1"/>
    </source>
</evidence>